<evidence type="ECO:0000313" key="13">
    <source>
        <dbReference type="Proteomes" id="UP000292564"/>
    </source>
</evidence>
<dbReference type="EMBL" id="SHKY01000001">
    <property type="protein sequence ID" value="RZU54304.1"/>
    <property type="molecule type" value="Genomic_DNA"/>
</dbReference>
<dbReference type="AlphaFoldDB" id="A0A4Q7ZTP2"/>
<dbReference type="GO" id="GO:0016020">
    <property type="term" value="C:membrane"/>
    <property type="evidence" value="ECO:0007669"/>
    <property type="project" value="UniProtKB-SubCell"/>
</dbReference>
<evidence type="ECO:0000256" key="9">
    <source>
        <dbReference type="ARBA" id="ARBA00023136"/>
    </source>
</evidence>
<dbReference type="CDD" id="cd03505">
    <property type="entry name" value="Delta9-FADS-like"/>
    <property type="match status" value="1"/>
</dbReference>
<sequence>MGAVSSGAVVERARVGGNPLVQGRRPAAAMAALWVLVVTPFAALVVAVPLAWGWGVSWTDVAIAATAYIVTGFGVTIGFHRYLTHGAFKTSRWLRVILAVAGGLAVQGSVIQWVADHRRHHALADRDGDPHSPWRYGQSVRGLAKGLLFAHVGWMFQRELTNRPRFAPDLLADPAMRRVDRLFLPLTAVSLLAPPVAGGLIAGGWGGALTAFFWGSLVRIGLLHHVTWSVNSVCHVFGDRPLSTRAGDRAANFWPLAILSLGESWHNGHHADPTSARHGMLPAQPDPSARLIWLLEKAGWVHDVRWPTPARVAARRRAPIPGAAEHVPRSP</sequence>
<dbReference type="InterPro" id="IPR005804">
    <property type="entry name" value="FA_desaturase_dom"/>
</dbReference>
<keyword evidence="9 10" id="KW-0472">Membrane</keyword>
<evidence type="ECO:0000256" key="10">
    <source>
        <dbReference type="SAM" id="Phobius"/>
    </source>
</evidence>
<comment type="subcellular location">
    <subcellularLocation>
        <location evidence="1">Membrane</location>
        <topology evidence="1">Multi-pass membrane protein</topology>
    </subcellularLocation>
</comment>
<keyword evidence="13" id="KW-1185">Reference proteome</keyword>
<keyword evidence="4" id="KW-0276">Fatty acid metabolism</keyword>
<dbReference type="PANTHER" id="PTHR11351:SF3">
    <property type="entry name" value="BLL4393 PROTEIN"/>
    <property type="match status" value="1"/>
</dbReference>
<dbReference type="GO" id="GO:0016717">
    <property type="term" value="F:oxidoreductase activity, acting on paired donors, with oxidation of a pair of donors resulting in the reduction of molecular oxygen to two molecules of water"/>
    <property type="evidence" value="ECO:0007669"/>
    <property type="project" value="InterPro"/>
</dbReference>
<proteinExistence type="inferred from homology"/>
<feature type="transmembrane region" description="Helical" evidence="10">
    <location>
        <begin position="61"/>
        <end position="84"/>
    </location>
</feature>
<evidence type="ECO:0000256" key="4">
    <source>
        <dbReference type="ARBA" id="ARBA00022832"/>
    </source>
</evidence>
<protein>
    <submittedName>
        <fullName evidence="12">Stearoyl-CoA desaturase (Delta-9 desaturase)</fullName>
    </submittedName>
</protein>
<evidence type="ECO:0000313" key="12">
    <source>
        <dbReference type="EMBL" id="RZU54304.1"/>
    </source>
</evidence>
<comment type="similarity">
    <text evidence="2">Belongs to the fatty acid desaturase type 2 family.</text>
</comment>
<accession>A0A4Q7ZTP2</accession>
<dbReference type="OrthoDB" id="19906at2"/>
<evidence type="ECO:0000256" key="8">
    <source>
        <dbReference type="ARBA" id="ARBA00023098"/>
    </source>
</evidence>
<reference evidence="12 13" key="1">
    <citation type="submission" date="2019-02" db="EMBL/GenBank/DDBJ databases">
        <title>Sequencing the genomes of 1000 actinobacteria strains.</title>
        <authorList>
            <person name="Klenk H.-P."/>
        </authorList>
    </citation>
    <scope>NUCLEOTIDE SEQUENCE [LARGE SCALE GENOMIC DNA]</scope>
    <source>
        <strain evidence="12 13">DSM 45162</strain>
    </source>
</reference>
<organism evidence="12 13">
    <name type="scientific">Krasilnikovia cinnamomea</name>
    <dbReference type="NCBI Taxonomy" id="349313"/>
    <lineage>
        <taxon>Bacteria</taxon>
        <taxon>Bacillati</taxon>
        <taxon>Actinomycetota</taxon>
        <taxon>Actinomycetes</taxon>
        <taxon>Micromonosporales</taxon>
        <taxon>Micromonosporaceae</taxon>
        <taxon>Krasilnikovia</taxon>
    </lineage>
</organism>
<evidence type="ECO:0000256" key="1">
    <source>
        <dbReference type="ARBA" id="ARBA00004141"/>
    </source>
</evidence>
<dbReference type="InterPro" id="IPR015876">
    <property type="entry name" value="Acyl-CoA_DS"/>
</dbReference>
<dbReference type="Proteomes" id="UP000292564">
    <property type="component" value="Unassembled WGS sequence"/>
</dbReference>
<keyword evidence="3 10" id="KW-0812">Transmembrane</keyword>
<evidence type="ECO:0000256" key="2">
    <source>
        <dbReference type="ARBA" id="ARBA00008749"/>
    </source>
</evidence>
<comment type="caution">
    <text evidence="12">The sequence shown here is derived from an EMBL/GenBank/DDBJ whole genome shotgun (WGS) entry which is preliminary data.</text>
</comment>
<keyword evidence="5 10" id="KW-1133">Transmembrane helix</keyword>
<name>A0A4Q7ZTP2_9ACTN</name>
<evidence type="ECO:0000256" key="5">
    <source>
        <dbReference type="ARBA" id="ARBA00022989"/>
    </source>
</evidence>
<evidence type="ECO:0000256" key="3">
    <source>
        <dbReference type="ARBA" id="ARBA00022692"/>
    </source>
</evidence>
<feature type="transmembrane region" description="Helical" evidence="10">
    <location>
        <begin position="31"/>
        <end position="55"/>
    </location>
</feature>
<evidence type="ECO:0000256" key="7">
    <source>
        <dbReference type="ARBA" id="ARBA00023004"/>
    </source>
</evidence>
<evidence type="ECO:0000259" key="11">
    <source>
        <dbReference type="Pfam" id="PF00487"/>
    </source>
</evidence>
<keyword evidence="7" id="KW-0408">Iron</keyword>
<feature type="transmembrane region" description="Helical" evidence="10">
    <location>
        <begin position="96"/>
        <end position="115"/>
    </location>
</feature>
<gene>
    <name evidence="12" type="ORF">EV385_6254</name>
</gene>
<feature type="domain" description="Fatty acid desaturase" evidence="11">
    <location>
        <begin position="61"/>
        <end position="275"/>
    </location>
</feature>
<keyword evidence="6" id="KW-0560">Oxidoreductase</keyword>
<dbReference type="PRINTS" id="PR00075">
    <property type="entry name" value="FACDDSATRASE"/>
</dbReference>
<dbReference type="RefSeq" id="WP_130512679.1">
    <property type="nucleotide sequence ID" value="NZ_SHKY01000001.1"/>
</dbReference>
<dbReference type="GO" id="GO:0006631">
    <property type="term" value="P:fatty acid metabolic process"/>
    <property type="evidence" value="ECO:0007669"/>
    <property type="project" value="UniProtKB-KW"/>
</dbReference>
<dbReference type="PANTHER" id="PTHR11351">
    <property type="entry name" value="ACYL-COA DESATURASE"/>
    <property type="match status" value="1"/>
</dbReference>
<evidence type="ECO:0000256" key="6">
    <source>
        <dbReference type="ARBA" id="ARBA00023002"/>
    </source>
</evidence>
<keyword evidence="8" id="KW-0443">Lipid metabolism</keyword>
<dbReference type="Pfam" id="PF00487">
    <property type="entry name" value="FA_desaturase"/>
    <property type="match status" value="1"/>
</dbReference>